<dbReference type="Pfam" id="PF08281">
    <property type="entry name" value="Sigma70_r4_2"/>
    <property type="match status" value="1"/>
</dbReference>
<dbReference type="Gene3D" id="1.10.10.10">
    <property type="entry name" value="Winged helix-like DNA-binding domain superfamily/Winged helix DNA-binding domain"/>
    <property type="match status" value="1"/>
</dbReference>
<comment type="caution">
    <text evidence="7">The sequence shown here is derived from an EMBL/GenBank/DDBJ whole genome shotgun (WGS) entry which is preliminary data.</text>
</comment>
<dbReference type="GO" id="GO:0006352">
    <property type="term" value="P:DNA-templated transcription initiation"/>
    <property type="evidence" value="ECO:0007669"/>
    <property type="project" value="InterPro"/>
</dbReference>
<evidence type="ECO:0000313" key="8">
    <source>
        <dbReference type="Proteomes" id="UP000488299"/>
    </source>
</evidence>
<evidence type="ECO:0000256" key="3">
    <source>
        <dbReference type="ARBA" id="ARBA00023082"/>
    </source>
</evidence>
<evidence type="ECO:0000256" key="4">
    <source>
        <dbReference type="ARBA" id="ARBA00023163"/>
    </source>
</evidence>
<evidence type="ECO:0000259" key="6">
    <source>
        <dbReference type="Pfam" id="PF08281"/>
    </source>
</evidence>
<proteinExistence type="inferred from homology"/>
<evidence type="ECO:0000259" key="5">
    <source>
        <dbReference type="Pfam" id="PF04542"/>
    </source>
</evidence>
<reference evidence="7 8" key="1">
    <citation type="submission" date="2019-10" db="EMBL/GenBank/DDBJ databases">
        <title>Rudanella paleaurantiibacter sp. nov., isolated from sludge.</title>
        <authorList>
            <person name="Xu S.Q."/>
        </authorList>
    </citation>
    <scope>NUCLEOTIDE SEQUENCE [LARGE SCALE GENOMIC DNA]</scope>
    <source>
        <strain evidence="7 8">HX-22-17</strain>
    </source>
</reference>
<dbReference type="InterPro" id="IPR013324">
    <property type="entry name" value="RNA_pol_sigma_r3/r4-like"/>
</dbReference>
<dbReference type="Proteomes" id="UP000488299">
    <property type="component" value="Unassembled WGS sequence"/>
</dbReference>
<sequence>MSTRKPASTYSQWDNGQLLTALTNHDRLALAELYERYWYGLYRVALQKTNSHEVAEELVQDLFVDLWQGRATLAVQQVEAYLFTALRYAVVDHIRRQVQRERFQLYQQQQMGQADTATEELLNYQDLIALIEDELQKMPEKTGQIFRLSRYEDQSIPSIAQSLDLSEKAVEYHLNKALKTLRQNLTMLHYPLPLLGYLLREWS</sequence>
<organism evidence="7 8">
    <name type="scientific">Rudanella paleaurantiibacter</name>
    <dbReference type="NCBI Taxonomy" id="2614655"/>
    <lineage>
        <taxon>Bacteria</taxon>
        <taxon>Pseudomonadati</taxon>
        <taxon>Bacteroidota</taxon>
        <taxon>Cytophagia</taxon>
        <taxon>Cytophagales</taxon>
        <taxon>Cytophagaceae</taxon>
        <taxon>Rudanella</taxon>
    </lineage>
</organism>
<dbReference type="GO" id="GO:0016987">
    <property type="term" value="F:sigma factor activity"/>
    <property type="evidence" value="ECO:0007669"/>
    <property type="project" value="UniProtKB-KW"/>
</dbReference>
<evidence type="ECO:0000256" key="1">
    <source>
        <dbReference type="ARBA" id="ARBA00010641"/>
    </source>
</evidence>
<dbReference type="Pfam" id="PF04542">
    <property type="entry name" value="Sigma70_r2"/>
    <property type="match status" value="1"/>
</dbReference>
<protein>
    <submittedName>
        <fullName evidence="7">RNA polymerase sigma-70 factor</fullName>
    </submittedName>
</protein>
<gene>
    <name evidence="7" type="ORF">F5984_04270</name>
</gene>
<dbReference type="InterPro" id="IPR014327">
    <property type="entry name" value="RNA_pol_sigma70_bacteroid"/>
</dbReference>
<dbReference type="EMBL" id="WELI01000001">
    <property type="protein sequence ID" value="KAB7733158.1"/>
    <property type="molecule type" value="Genomic_DNA"/>
</dbReference>
<dbReference type="Gene3D" id="1.10.1740.10">
    <property type="match status" value="1"/>
</dbReference>
<dbReference type="SUPFAM" id="SSF88659">
    <property type="entry name" value="Sigma3 and sigma4 domains of RNA polymerase sigma factors"/>
    <property type="match status" value="1"/>
</dbReference>
<accession>A0A7J5U5N9</accession>
<dbReference type="InterPro" id="IPR039425">
    <property type="entry name" value="RNA_pol_sigma-70-like"/>
</dbReference>
<dbReference type="SUPFAM" id="SSF88946">
    <property type="entry name" value="Sigma2 domain of RNA polymerase sigma factors"/>
    <property type="match status" value="1"/>
</dbReference>
<dbReference type="InterPro" id="IPR014284">
    <property type="entry name" value="RNA_pol_sigma-70_dom"/>
</dbReference>
<evidence type="ECO:0000256" key="2">
    <source>
        <dbReference type="ARBA" id="ARBA00023015"/>
    </source>
</evidence>
<feature type="domain" description="RNA polymerase sigma-70 region 2" evidence="5">
    <location>
        <begin position="33"/>
        <end position="97"/>
    </location>
</feature>
<keyword evidence="2" id="KW-0805">Transcription regulation</keyword>
<dbReference type="InterPro" id="IPR013325">
    <property type="entry name" value="RNA_pol_sigma_r2"/>
</dbReference>
<dbReference type="PANTHER" id="PTHR43133">
    <property type="entry name" value="RNA POLYMERASE ECF-TYPE SIGMA FACTO"/>
    <property type="match status" value="1"/>
</dbReference>
<evidence type="ECO:0000313" key="7">
    <source>
        <dbReference type="EMBL" id="KAB7733158.1"/>
    </source>
</evidence>
<keyword evidence="4" id="KW-0804">Transcription</keyword>
<dbReference type="InterPro" id="IPR007627">
    <property type="entry name" value="RNA_pol_sigma70_r2"/>
</dbReference>
<dbReference type="AlphaFoldDB" id="A0A7J5U5N9"/>
<dbReference type="InterPro" id="IPR013249">
    <property type="entry name" value="RNA_pol_sigma70_r4_t2"/>
</dbReference>
<keyword evidence="8" id="KW-1185">Reference proteome</keyword>
<dbReference type="NCBIfam" id="TIGR02937">
    <property type="entry name" value="sigma70-ECF"/>
    <property type="match status" value="1"/>
</dbReference>
<dbReference type="GO" id="GO:0003677">
    <property type="term" value="F:DNA binding"/>
    <property type="evidence" value="ECO:0007669"/>
    <property type="project" value="InterPro"/>
</dbReference>
<dbReference type="RefSeq" id="WP_152122996.1">
    <property type="nucleotide sequence ID" value="NZ_WELI01000001.1"/>
</dbReference>
<comment type="similarity">
    <text evidence="1">Belongs to the sigma-70 factor family. ECF subfamily.</text>
</comment>
<name>A0A7J5U5N9_9BACT</name>
<dbReference type="NCBIfam" id="TIGR02985">
    <property type="entry name" value="Sig70_bacteroi1"/>
    <property type="match status" value="1"/>
</dbReference>
<dbReference type="InterPro" id="IPR036388">
    <property type="entry name" value="WH-like_DNA-bd_sf"/>
</dbReference>
<feature type="domain" description="RNA polymerase sigma factor 70 region 4 type 2" evidence="6">
    <location>
        <begin position="130"/>
        <end position="181"/>
    </location>
</feature>
<keyword evidence="3" id="KW-0731">Sigma factor</keyword>
<dbReference type="PANTHER" id="PTHR43133:SF46">
    <property type="entry name" value="RNA POLYMERASE SIGMA-70 FACTOR ECF SUBFAMILY"/>
    <property type="match status" value="1"/>
</dbReference>